<proteinExistence type="predicted"/>
<evidence type="ECO:0000313" key="1">
    <source>
        <dbReference type="EMBL" id="GAE03461.1"/>
    </source>
</evidence>
<dbReference type="HOGENOM" id="CLU_768850_0_0_9"/>
<name>A0A0S6U9I3_CLOBO</name>
<organism evidence="1">
    <name type="scientific">Clostridium botulinum B str. Osaka05</name>
    <dbReference type="NCBI Taxonomy" id="1407017"/>
    <lineage>
        <taxon>Bacteria</taxon>
        <taxon>Bacillati</taxon>
        <taxon>Bacillota</taxon>
        <taxon>Clostridia</taxon>
        <taxon>Eubacteriales</taxon>
        <taxon>Clostridiaceae</taxon>
        <taxon>Clostridium</taxon>
    </lineage>
</organism>
<accession>A0A0S6U9I3</accession>
<protein>
    <submittedName>
        <fullName evidence="1">Uncharacterized protein</fullName>
    </submittedName>
</protein>
<dbReference type="EMBL" id="DF384213">
    <property type="protein sequence ID" value="GAE03461.1"/>
    <property type="molecule type" value="Genomic_DNA"/>
</dbReference>
<reference evidence="1" key="1">
    <citation type="submission" date="2013-10" db="EMBL/GenBank/DDBJ databases">
        <title>Draft genome sequence of Clostridium botulinum type B strain Osaka05.</title>
        <authorList>
            <person name="Sakaguchi Y."/>
            <person name="Hosomi K."/>
            <person name="Uchiyama J."/>
            <person name="Ogura Y."/>
            <person name="Sakaguchi M."/>
            <person name="Kohda T."/>
            <person name="Mukamoto M."/>
            <person name="Misawa N."/>
            <person name="Matsuzaki S."/>
            <person name="Hayashi T."/>
            <person name="Kozaki S."/>
        </authorList>
    </citation>
    <scope>NUCLEOTIDE SEQUENCE</scope>
    <source>
        <strain evidence="1">Osaka05</strain>
    </source>
</reference>
<dbReference type="AlphaFoldDB" id="A0A0S6U9I3"/>
<dbReference type="RefSeq" id="WP_030036509.1">
    <property type="nucleotide sequence ID" value="NZ_DF384213.1"/>
</dbReference>
<sequence length="361" mass="41310">MSEFFNVTLDKDIILDDSVISNKTGWSSEKIQKEIIDKRITKFEELEDVDVTNKKNKQLVAYSEETGKFTTIDGIDAGEIVGAGMKQISKMGIVGSAETPRIVNIPVNTVDFKVPRVNVLRYDTENTQDLIAVKNEFTNDESNDFIDDNMMTFDDKAHLETNHISDFEVIKDTESFTEYSVNVDKTLFKKIEGFETFEDGVIQKLKTKAIPFDRLLIPKGDMNLSNVDHIDYFRLTANGNNIRIVCSVDSGNIWKTFSGEKWLDVNLNIDDVMKNGMNIATFNAINDVFWNELVTTKKIRFAYLFSMDSITDIEELDKLDLQYDGVGRWKQVKEDLYEVIYASNTLLQVECKFSGDIKINY</sequence>
<gene>
    <name evidence="1" type="ORF">CBO05C_3151</name>
</gene>
<dbReference type="Proteomes" id="UP000054164">
    <property type="component" value="Unassembled WGS sequence"/>
</dbReference>